<evidence type="ECO:0000259" key="10">
    <source>
        <dbReference type="Pfam" id="PF02803"/>
    </source>
</evidence>
<evidence type="ECO:0000256" key="6">
    <source>
        <dbReference type="ARBA" id="ARBA00040529"/>
    </source>
</evidence>
<dbReference type="CDD" id="cd00751">
    <property type="entry name" value="thiolase"/>
    <property type="match status" value="1"/>
</dbReference>
<protein>
    <recommendedName>
        <fullName evidence="6">Probable acetyl-CoA acetyltransferase</fullName>
        <ecNumber evidence="2">2.3.1.9</ecNumber>
    </recommendedName>
    <alternativeName>
        <fullName evidence="5">Acetoacetyl-CoA thiolase</fullName>
    </alternativeName>
</protein>
<evidence type="ECO:0000313" key="12">
    <source>
        <dbReference type="Proteomes" id="UP000316196"/>
    </source>
</evidence>
<dbReference type="InterPro" id="IPR020615">
    <property type="entry name" value="Thiolase_acyl_enz_int_AS"/>
</dbReference>
<dbReference type="PANTHER" id="PTHR18919:SF107">
    <property type="entry name" value="ACETYL-COA ACETYLTRANSFERASE, CYTOSOLIC"/>
    <property type="match status" value="1"/>
</dbReference>
<evidence type="ECO:0000256" key="5">
    <source>
        <dbReference type="ARBA" id="ARBA00030755"/>
    </source>
</evidence>
<name>A0A542ZSU1_9ACTN</name>
<feature type="active site" description="Proton acceptor" evidence="7">
    <location>
        <position position="351"/>
    </location>
</feature>
<proteinExistence type="inferred from homology"/>
<feature type="domain" description="Thiolase N-terminal" evidence="9">
    <location>
        <begin position="7"/>
        <end position="265"/>
    </location>
</feature>
<evidence type="ECO:0000259" key="9">
    <source>
        <dbReference type="Pfam" id="PF00108"/>
    </source>
</evidence>
<keyword evidence="3 8" id="KW-0808">Transferase</keyword>
<feature type="active site" description="Acyl-thioester intermediate" evidence="7">
    <location>
        <position position="91"/>
    </location>
</feature>
<feature type="domain" description="Thiolase C-terminal" evidence="10">
    <location>
        <begin position="273"/>
        <end position="393"/>
    </location>
</feature>
<evidence type="ECO:0000256" key="8">
    <source>
        <dbReference type="RuleBase" id="RU003557"/>
    </source>
</evidence>
<dbReference type="Gene3D" id="3.40.47.10">
    <property type="match status" value="2"/>
</dbReference>
<organism evidence="11 12">
    <name type="scientific">Propioniferax innocua</name>
    <dbReference type="NCBI Taxonomy" id="1753"/>
    <lineage>
        <taxon>Bacteria</taxon>
        <taxon>Bacillati</taxon>
        <taxon>Actinomycetota</taxon>
        <taxon>Actinomycetes</taxon>
        <taxon>Propionibacteriales</taxon>
        <taxon>Propionibacteriaceae</taxon>
        <taxon>Propioniferax</taxon>
    </lineage>
</organism>
<dbReference type="AlphaFoldDB" id="A0A542ZSU1"/>
<dbReference type="PIRSF" id="PIRSF000429">
    <property type="entry name" value="Ac-CoA_Ac_transf"/>
    <property type="match status" value="1"/>
</dbReference>
<evidence type="ECO:0000256" key="2">
    <source>
        <dbReference type="ARBA" id="ARBA00012705"/>
    </source>
</evidence>
<dbReference type="Proteomes" id="UP000316196">
    <property type="component" value="Unassembled WGS sequence"/>
</dbReference>
<dbReference type="OrthoDB" id="4440515at2"/>
<keyword evidence="4 8" id="KW-0012">Acyltransferase</keyword>
<sequence length="395" mass="41486">MSTPDRIVIVGGARTPTGSFGGELKDVDNHLLGAHAVKAAAARAGVEVADVDEFIVGCVGQVGGDAFVGRRVALSAGARESSTAMSVNRLCGSGLQAIASAAMELRLNPETKIAVAAGAENMTRQPFMDFQARTGYKLGHHKLIDGTLSLVTDPFGGYPMGNTAENVAREFDISREAQDEFAAESQRRAQEALAAGAVADEIEPLTVKERRGERVVDTDEHPRDGVTAEKLGRMRPAFVEGGTVTAGNSSGINDAGAAVVLMRESEARDRGLEPQAELVDFCKAALRPEIMGYAPKLAIDKILDRTGMALSDFGWIELNEAFASQAVAVMRDGGLDPEKTNPLGGAIAWGHPIGATGVILSLRTVANLRKKQLEHGLVTMCIGGGQAVAAIFRAL</sequence>
<dbReference type="InterPro" id="IPR020610">
    <property type="entry name" value="Thiolase_AS"/>
</dbReference>
<dbReference type="EC" id="2.3.1.9" evidence="2"/>
<dbReference type="InterPro" id="IPR020617">
    <property type="entry name" value="Thiolase_C"/>
</dbReference>
<dbReference type="SUPFAM" id="SSF53901">
    <property type="entry name" value="Thiolase-like"/>
    <property type="match status" value="2"/>
</dbReference>
<evidence type="ECO:0000256" key="4">
    <source>
        <dbReference type="ARBA" id="ARBA00023315"/>
    </source>
</evidence>
<evidence type="ECO:0000256" key="3">
    <source>
        <dbReference type="ARBA" id="ARBA00022679"/>
    </source>
</evidence>
<dbReference type="EMBL" id="VFOR01000001">
    <property type="protein sequence ID" value="TQL63356.1"/>
    <property type="molecule type" value="Genomic_DNA"/>
</dbReference>
<dbReference type="InterPro" id="IPR002155">
    <property type="entry name" value="Thiolase"/>
</dbReference>
<dbReference type="PROSITE" id="PS00099">
    <property type="entry name" value="THIOLASE_3"/>
    <property type="match status" value="1"/>
</dbReference>
<dbReference type="Pfam" id="PF02803">
    <property type="entry name" value="Thiolase_C"/>
    <property type="match status" value="1"/>
</dbReference>
<accession>A0A542ZSU1</accession>
<reference evidence="11 12" key="1">
    <citation type="submission" date="2019-06" db="EMBL/GenBank/DDBJ databases">
        <title>Sequencing the genomes of 1000 actinobacteria strains.</title>
        <authorList>
            <person name="Klenk H.-P."/>
        </authorList>
    </citation>
    <scope>NUCLEOTIDE SEQUENCE [LARGE SCALE GENOMIC DNA]</scope>
    <source>
        <strain evidence="11 12">DSM 8251</strain>
    </source>
</reference>
<dbReference type="PANTHER" id="PTHR18919">
    <property type="entry name" value="ACETYL-COA C-ACYLTRANSFERASE"/>
    <property type="match status" value="1"/>
</dbReference>
<comment type="similarity">
    <text evidence="1 8">Belongs to the thiolase-like superfamily. Thiolase family.</text>
</comment>
<dbReference type="Pfam" id="PF00108">
    <property type="entry name" value="Thiolase_N"/>
    <property type="match status" value="1"/>
</dbReference>
<dbReference type="InterPro" id="IPR020616">
    <property type="entry name" value="Thiolase_N"/>
</dbReference>
<dbReference type="GO" id="GO:0003985">
    <property type="term" value="F:acetyl-CoA C-acetyltransferase activity"/>
    <property type="evidence" value="ECO:0007669"/>
    <property type="project" value="UniProtKB-EC"/>
</dbReference>
<gene>
    <name evidence="11" type="ORF">FB460_1164</name>
</gene>
<dbReference type="InterPro" id="IPR020613">
    <property type="entry name" value="Thiolase_CS"/>
</dbReference>
<evidence type="ECO:0000256" key="1">
    <source>
        <dbReference type="ARBA" id="ARBA00010982"/>
    </source>
</evidence>
<dbReference type="NCBIfam" id="TIGR01930">
    <property type="entry name" value="AcCoA-C-Actrans"/>
    <property type="match status" value="1"/>
</dbReference>
<dbReference type="RefSeq" id="WP_142093086.1">
    <property type="nucleotide sequence ID" value="NZ_BAAAMD010000002.1"/>
</dbReference>
<dbReference type="InterPro" id="IPR016039">
    <property type="entry name" value="Thiolase-like"/>
</dbReference>
<dbReference type="PROSITE" id="PS00098">
    <property type="entry name" value="THIOLASE_1"/>
    <property type="match status" value="1"/>
</dbReference>
<comment type="caution">
    <text evidence="11">The sequence shown here is derived from an EMBL/GenBank/DDBJ whole genome shotgun (WGS) entry which is preliminary data.</text>
</comment>
<evidence type="ECO:0000256" key="7">
    <source>
        <dbReference type="PIRSR" id="PIRSR000429-1"/>
    </source>
</evidence>
<feature type="active site" description="Proton acceptor" evidence="7">
    <location>
        <position position="381"/>
    </location>
</feature>
<dbReference type="PROSITE" id="PS00737">
    <property type="entry name" value="THIOLASE_2"/>
    <property type="match status" value="1"/>
</dbReference>
<keyword evidence="12" id="KW-1185">Reference proteome</keyword>
<evidence type="ECO:0000313" key="11">
    <source>
        <dbReference type="EMBL" id="TQL63356.1"/>
    </source>
</evidence>